<dbReference type="InterPro" id="IPR012334">
    <property type="entry name" value="Pectin_lyas_fold"/>
</dbReference>
<name>A0ABD2ZH14_9GENT</name>
<comment type="similarity">
    <text evidence="2 8">Belongs to the glycosyl hydrolase 28 family.</text>
</comment>
<organism evidence="9 10">
    <name type="scientific">Cinchona calisaya</name>
    <dbReference type="NCBI Taxonomy" id="153742"/>
    <lineage>
        <taxon>Eukaryota</taxon>
        <taxon>Viridiplantae</taxon>
        <taxon>Streptophyta</taxon>
        <taxon>Embryophyta</taxon>
        <taxon>Tracheophyta</taxon>
        <taxon>Spermatophyta</taxon>
        <taxon>Magnoliopsida</taxon>
        <taxon>eudicotyledons</taxon>
        <taxon>Gunneridae</taxon>
        <taxon>Pentapetalae</taxon>
        <taxon>asterids</taxon>
        <taxon>lamiids</taxon>
        <taxon>Gentianales</taxon>
        <taxon>Rubiaceae</taxon>
        <taxon>Cinchonoideae</taxon>
        <taxon>Cinchoneae</taxon>
        <taxon>Cinchona</taxon>
    </lineage>
</organism>
<evidence type="ECO:0008006" key="11">
    <source>
        <dbReference type="Google" id="ProtNLM"/>
    </source>
</evidence>
<evidence type="ECO:0000313" key="10">
    <source>
        <dbReference type="Proteomes" id="UP001630127"/>
    </source>
</evidence>
<dbReference type="InterPro" id="IPR011050">
    <property type="entry name" value="Pectin_lyase_fold/virulence"/>
</dbReference>
<dbReference type="GO" id="GO:0016798">
    <property type="term" value="F:hydrolase activity, acting on glycosyl bonds"/>
    <property type="evidence" value="ECO:0007669"/>
    <property type="project" value="UniProtKB-KW"/>
</dbReference>
<dbReference type="PANTHER" id="PTHR31375">
    <property type="match status" value="1"/>
</dbReference>
<keyword evidence="7" id="KW-0961">Cell wall biogenesis/degradation</keyword>
<dbReference type="Proteomes" id="UP001630127">
    <property type="component" value="Unassembled WGS sequence"/>
</dbReference>
<keyword evidence="6 8" id="KW-0326">Glycosidase</keyword>
<keyword evidence="4" id="KW-0964">Secreted</keyword>
<comment type="caution">
    <text evidence="9">The sequence shown here is derived from an EMBL/GenBank/DDBJ whole genome shotgun (WGS) entry which is preliminary data.</text>
</comment>
<dbReference type="AlphaFoldDB" id="A0ABD2ZH14"/>
<evidence type="ECO:0000256" key="2">
    <source>
        <dbReference type="ARBA" id="ARBA00008834"/>
    </source>
</evidence>
<gene>
    <name evidence="9" type="ORF">ACH5RR_020001</name>
</gene>
<keyword evidence="10" id="KW-1185">Reference proteome</keyword>
<evidence type="ECO:0000256" key="6">
    <source>
        <dbReference type="ARBA" id="ARBA00023295"/>
    </source>
</evidence>
<comment type="subcellular location">
    <subcellularLocation>
        <location evidence="1">Secreted</location>
        <location evidence="1">Cell wall</location>
    </subcellularLocation>
</comment>
<evidence type="ECO:0000313" key="9">
    <source>
        <dbReference type="EMBL" id="KAL3517412.1"/>
    </source>
</evidence>
<evidence type="ECO:0000256" key="8">
    <source>
        <dbReference type="RuleBase" id="RU361169"/>
    </source>
</evidence>
<evidence type="ECO:0000256" key="7">
    <source>
        <dbReference type="ARBA" id="ARBA00023316"/>
    </source>
</evidence>
<evidence type="ECO:0000256" key="5">
    <source>
        <dbReference type="ARBA" id="ARBA00022801"/>
    </source>
</evidence>
<dbReference type="SUPFAM" id="SSF51126">
    <property type="entry name" value="Pectin lyase-like"/>
    <property type="match status" value="1"/>
</dbReference>
<proteinExistence type="inferred from homology"/>
<dbReference type="EMBL" id="JBJUIK010000009">
    <property type="protein sequence ID" value="KAL3517412.1"/>
    <property type="molecule type" value="Genomic_DNA"/>
</dbReference>
<evidence type="ECO:0000256" key="3">
    <source>
        <dbReference type="ARBA" id="ARBA00022512"/>
    </source>
</evidence>
<dbReference type="Gene3D" id="2.160.20.10">
    <property type="entry name" value="Single-stranded right-handed beta-helix, Pectin lyase-like"/>
    <property type="match status" value="1"/>
</dbReference>
<reference evidence="9 10" key="1">
    <citation type="submission" date="2024-11" db="EMBL/GenBank/DDBJ databases">
        <title>A near-complete genome assembly of Cinchona calisaya.</title>
        <authorList>
            <person name="Lian D.C."/>
            <person name="Zhao X.W."/>
            <person name="Wei L."/>
        </authorList>
    </citation>
    <scope>NUCLEOTIDE SEQUENCE [LARGE SCALE GENOMIC DNA]</scope>
    <source>
        <tissue evidence="9">Nenye</tissue>
    </source>
</reference>
<dbReference type="Pfam" id="PF00295">
    <property type="entry name" value="Glyco_hydro_28"/>
    <property type="match status" value="1"/>
</dbReference>
<accession>A0ABD2ZH14</accession>
<dbReference type="GO" id="GO:0071555">
    <property type="term" value="P:cell wall organization"/>
    <property type="evidence" value="ECO:0007669"/>
    <property type="project" value="UniProtKB-KW"/>
</dbReference>
<sequence>MIASLSVKATPTLPSPRLLVAPDMASGATRYYIGSLGKRPDEKDVKGVTIKNCTLKGTTNGARIKTYAASLPLQASGIVYEDIIMDHVKNPVIIDQHYNSKTMSEDGKASGVQISDVQFRDFTGTIVPPVVVNLDCNEAAPCQDIVLAEIVLTAVSEKPPLSSTCNNVKPTFSGNVTLGQSSCRRITHRLPFLNQVSSMTKFLYSIIPIAPTLTD</sequence>
<keyword evidence="5 8" id="KW-0378">Hydrolase</keyword>
<evidence type="ECO:0000256" key="4">
    <source>
        <dbReference type="ARBA" id="ARBA00022525"/>
    </source>
</evidence>
<evidence type="ECO:0000256" key="1">
    <source>
        <dbReference type="ARBA" id="ARBA00004191"/>
    </source>
</evidence>
<protein>
    <recommendedName>
        <fullName evidence="11">Polygalacturonase</fullName>
    </recommendedName>
</protein>
<keyword evidence="3" id="KW-0134">Cell wall</keyword>
<dbReference type="InterPro" id="IPR000743">
    <property type="entry name" value="Glyco_hydro_28"/>
</dbReference>